<feature type="compositionally biased region" description="Basic and acidic residues" evidence="1">
    <location>
        <begin position="339"/>
        <end position="388"/>
    </location>
</feature>
<dbReference type="Proteomes" id="UP000019116">
    <property type="component" value="Chromosome 5A"/>
</dbReference>
<keyword evidence="3" id="KW-1185">Reference proteome</keyword>
<feature type="compositionally biased region" description="Basic residues" evidence="1">
    <location>
        <begin position="314"/>
        <end position="324"/>
    </location>
</feature>
<dbReference type="Gramene" id="TraesCS5A03G0952000.1">
    <property type="protein sequence ID" value="TraesCS5A03G0952000.1.CDS1"/>
    <property type="gene ID" value="TraesCS5A03G0952000"/>
</dbReference>
<gene>
    <name evidence="2" type="primary">LOC123105112</name>
</gene>
<dbReference type="EnsemblPlants" id="TraesCS5A02G399700.1">
    <property type="protein sequence ID" value="TraesCS5A02G399700.1.cds1"/>
    <property type="gene ID" value="TraesCS5A02G399700"/>
</dbReference>
<reference evidence="2" key="1">
    <citation type="submission" date="2018-08" db="EMBL/GenBank/DDBJ databases">
        <authorList>
            <person name="Rossello M."/>
        </authorList>
    </citation>
    <scope>NUCLEOTIDE SEQUENCE [LARGE SCALE GENOMIC DNA]</scope>
    <source>
        <strain evidence="2">cv. Chinese Spring</strain>
    </source>
</reference>
<accession>A0A3B6KMA4</accession>
<feature type="compositionally biased region" description="Basic and acidic residues" evidence="1">
    <location>
        <begin position="295"/>
        <end position="313"/>
    </location>
</feature>
<dbReference type="Gramene" id="TraesCS5A02G399700.1">
    <property type="protein sequence ID" value="TraesCS5A02G399700.1.cds1"/>
    <property type="gene ID" value="TraesCS5A02G399700"/>
</dbReference>
<feature type="compositionally biased region" description="Polar residues" evidence="1">
    <location>
        <begin position="49"/>
        <end position="59"/>
    </location>
</feature>
<dbReference type="OMA" id="HRTEVDQ"/>
<evidence type="ECO:0000313" key="2">
    <source>
        <dbReference type="EnsemblPlants" id="TraesCS5A02G399700.1.cds1"/>
    </source>
</evidence>
<name>A0A3B6KMA4_WHEAT</name>
<feature type="region of interest" description="Disordered" evidence="1">
    <location>
        <begin position="839"/>
        <end position="872"/>
    </location>
</feature>
<feature type="region of interest" description="Disordered" evidence="1">
    <location>
        <begin position="44"/>
        <end position="63"/>
    </location>
</feature>
<protein>
    <submittedName>
        <fullName evidence="2">Uncharacterized protein</fullName>
    </submittedName>
</protein>
<feature type="region of interest" description="Disordered" evidence="1">
    <location>
        <begin position="290"/>
        <end position="388"/>
    </location>
</feature>
<sequence length="886" mass="95285">MMNTFAPPLSIDPSLFRTTPSLIITNFLTIQSNLCPLDTRTAAPATGSEKMTSQISKSPRQIDTHARTHASILFPSDRERRRHCCPAAFCASTALPISSSYRSGPRRQDRAGHHVVVAGPDQPPEPVGARRPPARREAHGVAPLLAHLAEAQRRRLHRHLDRRAARRRGARRHLVRAGLPHVGQRAGVLLRAAGRRERGRERRVVERRHGVRAVGAAVVRRVLGERGDLRRLVLDGAQEVQVVGGGEVVHQPRVHRLAGVDVPGPHVQRRGGALGGHVEQAVAVGVRRVCGGHQRRPDGRRAPVLVRRAEQRRQPAHVRARHGRARYDVEAGAPVVAGDPRRADGSRPRRQDVHPRGDQVRLEDAGRHGVRPPRREGGHDGRRLDPNLRASEHYVGRRLWIRRRVGSHGVAGPLSDAGARENVRVSDQLLAVGGCVGEHHAGTTGISDDESLLDPGVGAAVAEDDLAGDLGRDEGARHAERAHAAVRRVPCVDERHRRGGQLLAVVEGDAVVLVTVAEGDVGGEAAVERPRAHGGDPWRAVRQRRRAWPGIARRAGHKYSPFHGAVRAHGDAVAVVVRRAAAEGEGEHVHAVGDGDLHALEDVGAEAAADPAHLVRGDARARRHALGRPGRVAQQVGAAHGGARRRAGGVRAVAVVVPGRARLLGRVHGALGRLVARQEVPGADELPVARGGVEVAPALALALPARRHGAEARVVVAGPLRPHAGVEHADDDVAGGVGLGEERLRPVQPEELRGAGGVQLVPRLRVDKQHAGLRLQRLGLRAGEPRRVAVEQGVVGVDHLGGAAGHGLQRRGVPVDVRRELAGHGRVRAVHDVRPPAIVHDLPRRRRRHDGRGHGHGEERRSPAMAPHREKRLCSRRCHLVNGSAG</sequence>
<organism evidence="2">
    <name type="scientific">Triticum aestivum</name>
    <name type="common">Wheat</name>
    <dbReference type="NCBI Taxonomy" id="4565"/>
    <lineage>
        <taxon>Eukaryota</taxon>
        <taxon>Viridiplantae</taxon>
        <taxon>Streptophyta</taxon>
        <taxon>Embryophyta</taxon>
        <taxon>Tracheophyta</taxon>
        <taxon>Spermatophyta</taxon>
        <taxon>Magnoliopsida</taxon>
        <taxon>Liliopsida</taxon>
        <taxon>Poales</taxon>
        <taxon>Poaceae</taxon>
        <taxon>BOP clade</taxon>
        <taxon>Pooideae</taxon>
        <taxon>Triticodae</taxon>
        <taxon>Triticeae</taxon>
        <taxon>Triticinae</taxon>
        <taxon>Triticum</taxon>
    </lineage>
</organism>
<reference evidence="2" key="2">
    <citation type="submission" date="2018-10" db="UniProtKB">
        <authorList>
            <consortium name="EnsemblPlants"/>
        </authorList>
    </citation>
    <scope>IDENTIFICATION</scope>
</reference>
<evidence type="ECO:0000313" key="3">
    <source>
        <dbReference type="Proteomes" id="UP000019116"/>
    </source>
</evidence>
<dbReference type="OrthoDB" id="1855464at2759"/>
<feature type="compositionally biased region" description="Basic and acidic residues" evidence="1">
    <location>
        <begin position="852"/>
        <end position="862"/>
    </location>
</feature>
<proteinExistence type="predicted"/>
<dbReference type="AlphaFoldDB" id="A0A3B6KMA4"/>
<evidence type="ECO:0000256" key="1">
    <source>
        <dbReference type="SAM" id="MobiDB-lite"/>
    </source>
</evidence>